<feature type="compositionally biased region" description="Polar residues" evidence="1">
    <location>
        <begin position="42"/>
        <end position="66"/>
    </location>
</feature>
<dbReference type="AlphaFoldDB" id="G0NTX1"/>
<dbReference type="FunCoup" id="G0NTX1">
    <property type="interactions" value="1"/>
</dbReference>
<protein>
    <submittedName>
        <fullName evidence="2">Uncharacterized protein</fullName>
    </submittedName>
</protein>
<dbReference type="STRING" id="135651.G0NTX1"/>
<name>G0NTX1_CAEBE</name>
<sequence length="335" mass="37835">MNQNQQPTTSTNNGHPPGAVSSGGRSSSGSMHHSQSMPVLQAGSSVNRPTGGNQSTSRPLLTLPSNTTEKNVVPLIQWAEAMKSRLDKIRQKSKSSLESALKDDFTDKQLQEAKESLKDMANLYYDMSRASMVKCRYNTIFDKRPLYKAVESSIQDLKMKDVNAYSLFDQLQESMDEKHAIERNILALADTFRQNTVFVGTRSRLSKPPPLRFHKHVEEANKGLMIAIDAVVNRTRGDTMSWKFKRIKHQCFRQSKSLVEVQYCARRPSSDKEFVACMKAVLILKFGNLEDLIIGGEDETLYDVDTIHTSKRKVYEEFTKSAKEIILCSPVTKFT</sequence>
<evidence type="ECO:0000313" key="3">
    <source>
        <dbReference type="Proteomes" id="UP000008068"/>
    </source>
</evidence>
<gene>
    <name evidence="2" type="ORF">CAEBREN_29620</name>
</gene>
<organism evidence="3">
    <name type="scientific">Caenorhabditis brenneri</name>
    <name type="common">Nematode worm</name>
    <dbReference type="NCBI Taxonomy" id="135651"/>
    <lineage>
        <taxon>Eukaryota</taxon>
        <taxon>Metazoa</taxon>
        <taxon>Ecdysozoa</taxon>
        <taxon>Nematoda</taxon>
        <taxon>Chromadorea</taxon>
        <taxon>Rhabditida</taxon>
        <taxon>Rhabditina</taxon>
        <taxon>Rhabditomorpha</taxon>
        <taxon>Rhabditoidea</taxon>
        <taxon>Rhabditidae</taxon>
        <taxon>Peloderinae</taxon>
        <taxon>Caenorhabditis</taxon>
    </lineage>
</organism>
<accession>G0NTX1</accession>
<proteinExistence type="predicted"/>
<dbReference type="OrthoDB" id="5796245at2759"/>
<dbReference type="InParanoid" id="G0NTX1"/>
<evidence type="ECO:0000313" key="2">
    <source>
        <dbReference type="EMBL" id="EGT37604.1"/>
    </source>
</evidence>
<feature type="region of interest" description="Disordered" evidence="1">
    <location>
        <begin position="1"/>
        <end position="66"/>
    </location>
</feature>
<reference evidence="3" key="1">
    <citation type="submission" date="2011-07" db="EMBL/GenBank/DDBJ databases">
        <authorList>
            <consortium name="Caenorhabditis brenneri Sequencing and Analysis Consortium"/>
            <person name="Wilson R.K."/>
        </authorList>
    </citation>
    <scope>NUCLEOTIDE SEQUENCE [LARGE SCALE GENOMIC DNA]</scope>
    <source>
        <strain evidence="3">PB2801</strain>
    </source>
</reference>
<evidence type="ECO:0000256" key="1">
    <source>
        <dbReference type="SAM" id="MobiDB-lite"/>
    </source>
</evidence>
<dbReference type="eggNOG" id="ENOG502RVSY">
    <property type="taxonomic scope" value="Eukaryota"/>
</dbReference>
<dbReference type="HOGENOM" id="CLU_050748_0_0_1"/>
<keyword evidence="3" id="KW-1185">Reference proteome</keyword>
<feature type="compositionally biased region" description="Low complexity" evidence="1">
    <location>
        <begin position="22"/>
        <end position="37"/>
    </location>
</feature>
<dbReference type="Proteomes" id="UP000008068">
    <property type="component" value="Unassembled WGS sequence"/>
</dbReference>
<dbReference type="EMBL" id="GL379946">
    <property type="protein sequence ID" value="EGT37604.1"/>
    <property type="molecule type" value="Genomic_DNA"/>
</dbReference>
<feature type="compositionally biased region" description="Low complexity" evidence="1">
    <location>
        <begin position="1"/>
        <end position="13"/>
    </location>
</feature>